<proteinExistence type="predicted"/>
<sequence>MPTTPAVPASVTAVPRRLRLICGAAAAVVVVAMAVVAALLTSSSTGVVTFGLADQVAVAGLGLFVGAGIMALSASRVDADADGVRVRNVLVRRELPWELVRAVRFDRAASCASLEMTYGDEVVLLAVRAADGERAATAVEGLRALLASWRAAHPEPVRGPLLYDD</sequence>
<dbReference type="AlphaFoldDB" id="A0A1I5HWX6"/>
<evidence type="ECO:0000259" key="2">
    <source>
        <dbReference type="Pfam" id="PF10756"/>
    </source>
</evidence>
<reference evidence="4" key="1">
    <citation type="submission" date="2016-10" db="EMBL/GenBank/DDBJ databases">
        <authorList>
            <person name="Varghese N."/>
            <person name="Submissions S."/>
        </authorList>
    </citation>
    <scope>NUCLEOTIDE SEQUENCE [LARGE SCALE GENOMIC DNA]</scope>
    <source>
        <strain evidence="4">DSM 43161</strain>
    </source>
</reference>
<dbReference type="EMBL" id="FOWE01000011">
    <property type="protein sequence ID" value="SFO52797.1"/>
    <property type="molecule type" value="Genomic_DNA"/>
</dbReference>
<dbReference type="Pfam" id="PF10756">
    <property type="entry name" value="bPH_6"/>
    <property type="match status" value="1"/>
</dbReference>
<accession>A0A1I5HWX6</accession>
<feature type="domain" description="Low molecular weight protein antigen 6 PH" evidence="2">
    <location>
        <begin position="75"/>
        <end position="143"/>
    </location>
</feature>
<gene>
    <name evidence="3" type="ORF">SAMN05660359_04069</name>
</gene>
<keyword evidence="1" id="KW-0472">Membrane</keyword>
<evidence type="ECO:0000313" key="4">
    <source>
        <dbReference type="Proteomes" id="UP000183642"/>
    </source>
</evidence>
<keyword evidence="1" id="KW-1133">Transmembrane helix</keyword>
<evidence type="ECO:0000256" key="1">
    <source>
        <dbReference type="SAM" id="Phobius"/>
    </source>
</evidence>
<dbReference type="InterPro" id="IPR019692">
    <property type="entry name" value="CFP-6_PH"/>
</dbReference>
<feature type="transmembrane region" description="Helical" evidence="1">
    <location>
        <begin position="52"/>
        <end position="72"/>
    </location>
</feature>
<name>A0A1I5HWX6_9ACTN</name>
<evidence type="ECO:0000313" key="3">
    <source>
        <dbReference type="EMBL" id="SFO52797.1"/>
    </source>
</evidence>
<keyword evidence="4" id="KW-1185">Reference proteome</keyword>
<protein>
    <submittedName>
        <fullName evidence="3">PH domain-containing protein</fullName>
    </submittedName>
</protein>
<dbReference type="RefSeq" id="WP_075015340.1">
    <property type="nucleotide sequence ID" value="NZ_FOWE01000011.1"/>
</dbReference>
<organism evidence="3 4">
    <name type="scientific">Geodermatophilus obscurus</name>
    <dbReference type="NCBI Taxonomy" id="1861"/>
    <lineage>
        <taxon>Bacteria</taxon>
        <taxon>Bacillati</taxon>
        <taxon>Actinomycetota</taxon>
        <taxon>Actinomycetes</taxon>
        <taxon>Geodermatophilales</taxon>
        <taxon>Geodermatophilaceae</taxon>
        <taxon>Geodermatophilus</taxon>
    </lineage>
</organism>
<feature type="transmembrane region" description="Helical" evidence="1">
    <location>
        <begin position="20"/>
        <end position="40"/>
    </location>
</feature>
<dbReference type="Proteomes" id="UP000183642">
    <property type="component" value="Unassembled WGS sequence"/>
</dbReference>
<keyword evidence="1" id="KW-0812">Transmembrane</keyword>